<keyword evidence="1" id="KW-1133">Transmembrane helix</keyword>
<accession>A0A7I8DVK4</accession>
<evidence type="ECO:0008006" key="4">
    <source>
        <dbReference type="Google" id="ProtNLM"/>
    </source>
</evidence>
<keyword evidence="1" id="KW-0812">Transmembrane</keyword>
<gene>
    <name evidence="2" type="ORF">Fi14EGH31_03710</name>
</gene>
<feature type="transmembrane region" description="Helical" evidence="1">
    <location>
        <begin position="52"/>
        <end position="70"/>
    </location>
</feature>
<protein>
    <recommendedName>
        <fullName evidence="4">GHKL domain-containing protein</fullName>
    </recommendedName>
</protein>
<organism evidence="2 3">
    <name type="scientific">Faecalibacillus intestinalis</name>
    <dbReference type="NCBI Taxonomy" id="1982626"/>
    <lineage>
        <taxon>Bacteria</taxon>
        <taxon>Bacillati</taxon>
        <taxon>Bacillota</taxon>
        <taxon>Erysipelotrichia</taxon>
        <taxon>Erysipelotrichales</taxon>
        <taxon>Coprobacillaceae</taxon>
        <taxon>Faecalibacillus</taxon>
    </lineage>
</organism>
<reference evidence="3" key="1">
    <citation type="submission" date="2020-09" db="EMBL/GenBank/DDBJ databases">
        <title>Complete genome sequencing of Faecalibacillus intestinalis strain 14EGH31.</title>
        <authorList>
            <person name="Sakamoto M."/>
            <person name="Murakami T."/>
            <person name="Mori H."/>
        </authorList>
    </citation>
    <scope>NUCLEOTIDE SEQUENCE [LARGE SCALE GENOMIC DNA]</scope>
    <source>
        <strain evidence="3">14EGH31</strain>
    </source>
</reference>
<feature type="transmembrane region" description="Helical" evidence="1">
    <location>
        <begin position="77"/>
        <end position="101"/>
    </location>
</feature>
<proteinExistence type="predicted"/>
<dbReference type="AlphaFoldDB" id="A0A7I8DVK4"/>
<sequence length="409" mass="47400">MIIVSNIVSFLLLTYIANSFLIKKYSKEKSFIYFFLAIITISVFNYNGGSPIKAIFVLVIYFLYIVLLFKGDIIKKLLVIIPFFLIQIITELLVGFILGHIPIIELTRNVLSFGYIFGIAISIIISILFTFVYVYILNNIKFHYFPKYAWLIFILPIITIVLLIDVDDYFKLFNSHINIFVNIIGLALSNLILFIIFLLVINSSNIKLELKIEKQKKEFVKSKAKLLSQHYDYNFQFLHDLLHTCNELDMLLNNSKTKEAMNLLNQLTETTYKEFNAIYSNSFILNYVINNNLNQIIENKIDIKTVIEYNLFDIFDFDTQLSLFEYLINLSITSCIQVTNSDRIIIIKSVKTANKIILKILYSCLSINESNIKKNINEILLNKYSSLSIKELNNSYASILISFDISGSF</sequence>
<dbReference type="GeneID" id="70578795"/>
<evidence type="ECO:0000256" key="1">
    <source>
        <dbReference type="SAM" id="Phobius"/>
    </source>
</evidence>
<dbReference type="KEGG" id="fit:Fi14EGH31_03710"/>
<dbReference type="RefSeq" id="WP_118473954.1">
    <property type="nucleotide sequence ID" value="NZ_AP024085.1"/>
</dbReference>
<evidence type="ECO:0000313" key="3">
    <source>
        <dbReference type="Proteomes" id="UP000593842"/>
    </source>
</evidence>
<feature type="transmembrane region" description="Helical" evidence="1">
    <location>
        <begin position="148"/>
        <end position="164"/>
    </location>
</feature>
<feature type="transmembrane region" description="Helical" evidence="1">
    <location>
        <begin position="6"/>
        <end position="23"/>
    </location>
</feature>
<feature type="transmembrane region" description="Helical" evidence="1">
    <location>
        <begin position="113"/>
        <end position="136"/>
    </location>
</feature>
<feature type="transmembrane region" description="Helical" evidence="1">
    <location>
        <begin position="176"/>
        <end position="201"/>
    </location>
</feature>
<name>A0A7I8DVK4_9FIRM</name>
<keyword evidence="1" id="KW-0472">Membrane</keyword>
<dbReference type="Proteomes" id="UP000593842">
    <property type="component" value="Chromosome"/>
</dbReference>
<feature type="transmembrane region" description="Helical" evidence="1">
    <location>
        <begin position="30"/>
        <end position="46"/>
    </location>
</feature>
<evidence type="ECO:0000313" key="2">
    <source>
        <dbReference type="EMBL" id="BCL56659.1"/>
    </source>
</evidence>
<dbReference type="EMBL" id="AP024085">
    <property type="protein sequence ID" value="BCL56659.1"/>
    <property type="molecule type" value="Genomic_DNA"/>
</dbReference>